<evidence type="ECO:0000259" key="15">
    <source>
        <dbReference type="Pfam" id="PF05199"/>
    </source>
</evidence>
<evidence type="ECO:0000256" key="8">
    <source>
        <dbReference type="ARBA" id="ARBA00023221"/>
    </source>
</evidence>
<protein>
    <recommendedName>
        <fullName evidence="13">Cholesterol oxidase</fullName>
        <ecNumber evidence="12">1.1.3.6</ecNumber>
        <ecNumber evidence="10">5.3.3.1</ecNumber>
    </recommendedName>
    <alternativeName>
        <fullName evidence="14">Cholesterol isomerase</fullName>
    </alternativeName>
</protein>
<dbReference type="InterPro" id="IPR007867">
    <property type="entry name" value="GMC_OxRtase_C"/>
</dbReference>
<evidence type="ECO:0000256" key="4">
    <source>
        <dbReference type="ARBA" id="ARBA00022827"/>
    </source>
</evidence>
<dbReference type="Proteomes" id="UP001457282">
    <property type="component" value="Unassembled WGS sequence"/>
</dbReference>
<name>A0AAW1WB85_RUBAR</name>
<keyword evidence="6" id="KW-0443">Lipid metabolism</keyword>
<dbReference type="InterPro" id="IPR052542">
    <property type="entry name" value="Cholesterol_Oxidase"/>
</dbReference>
<evidence type="ECO:0000256" key="1">
    <source>
        <dbReference type="ARBA" id="ARBA00001974"/>
    </source>
</evidence>
<evidence type="ECO:0000313" key="17">
    <source>
        <dbReference type="Proteomes" id="UP001457282"/>
    </source>
</evidence>
<keyword evidence="2" id="KW-0153">Cholesterol metabolism</keyword>
<evidence type="ECO:0000256" key="14">
    <source>
        <dbReference type="ARBA" id="ARBA00049778"/>
    </source>
</evidence>
<evidence type="ECO:0000256" key="12">
    <source>
        <dbReference type="ARBA" id="ARBA00049723"/>
    </source>
</evidence>
<evidence type="ECO:0000256" key="5">
    <source>
        <dbReference type="ARBA" id="ARBA00023002"/>
    </source>
</evidence>
<evidence type="ECO:0000256" key="3">
    <source>
        <dbReference type="ARBA" id="ARBA00022630"/>
    </source>
</evidence>
<comment type="cofactor">
    <cofactor evidence="1">
        <name>FAD</name>
        <dbReference type="ChEBI" id="CHEBI:57692"/>
    </cofactor>
</comment>
<dbReference type="Gene3D" id="3.50.50.60">
    <property type="entry name" value="FAD/NAD(P)-binding domain"/>
    <property type="match status" value="1"/>
</dbReference>
<sequence length="424" mass="47226">MPSNGPPCMGHDEGDGKIMLKRGTNKICFTPPHDPLLPQKIKAFQKLTKKLGGILFMAKYRSASVHLLGGCNASSDPSHGVCNPNGQVFEPKSPATVHPGLYVCDASLIPCSVGINPSLTVATAAEHVSRNLVQDILTYKNTEGLECVLKTANQGPESFINTQRSLVTVKETMRGYIGGMPCTAYLIMKMNSQDQTGSAEWKLGTGKSHHLLRGKVGGYVEFIAFEKDILHVIDGDVNLCVVDSRTPYTQYMHYRLLLAASTGSRYILEGRKIMNPYLFPLYAWREMTTLHVAFAKVAENNSKDETIPRGNHKDLNLSVYQQKSYPSGDLHDKKTEDGFIISCRQWKTNHILSKLKGEDKQNPVLLLNGYSTESYWLPTEPNDLVRSLLEEGHETWLLQPRLHPLNPANNFTIEDVARFEISLL</sequence>
<comment type="pathway">
    <text evidence="11">Steroid metabolism; cholesterol degradation.</text>
</comment>
<gene>
    <name evidence="16" type="ORF">M0R45_029846</name>
</gene>
<keyword evidence="3" id="KW-0285">Flavoprotein</keyword>
<dbReference type="GO" id="GO:0008203">
    <property type="term" value="P:cholesterol metabolic process"/>
    <property type="evidence" value="ECO:0007669"/>
    <property type="project" value="UniProtKB-KW"/>
</dbReference>
<dbReference type="GO" id="GO:0016995">
    <property type="term" value="F:cholesterol oxidase activity"/>
    <property type="evidence" value="ECO:0007669"/>
    <property type="project" value="UniProtKB-EC"/>
</dbReference>
<keyword evidence="17" id="KW-1185">Reference proteome</keyword>
<dbReference type="EMBL" id="JBEDUW010000006">
    <property type="protein sequence ID" value="KAK9921333.1"/>
    <property type="molecule type" value="Genomic_DNA"/>
</dbReference>
<dbReference type="Gene3D" id="3.40.50.1820">
    <property type="entry name" value="alpha/beta hydrolase"/>
    <property type="match status" value="1"/>
</dbReference>
<reference evidence="16 17" key="1">
    <citation type="journal article" date="2023" name="G3 (Bethesda)">
        <title>A chromosome-length genome assembly and annotation of blackberry (Rubus argutus, cv. 'Hillquist').</title>
        <authorList>
            <person name="Bruna T."/>
            <person name="Aryal R."/>
            <person name="Dudchenko O."/>
            <person name="Sargent D.J."/>
            <person name="Mead D."/>
            <person name="Buti M."/>
            <person name="Cavallini A."/>
            <person name="Hytonen T."/>
            <person name="Andres J."/>
            <person name="Pham M."/>
            <person name="Weisz D."/>
            <person name="Mascagni F."/>
            <person name="Usai G."/>
            <person name="Natali L."/>
            <person name="Bassil N."/>
            <person name="Fernandez G.E."/>
            <person name="Lomsadze A."/>
            <person name="Armour M."/>
            <person name="Olukolu B."/>
            <person name="Poorten T."/>
            <person name="Britton C."/>
            <person name="Davik J."/>
            <person name="Ashrafi H."/>
            <person name="Aiden E.L."/>
            <person name="Borodovsky M."/>
            <person name="Worthington M."/>
        </authorList>
    </citation>
    <scope>NUCLEOTIDE SEQUENCE [LARGE SCALE GENOMIC DNA]</scope>
    <source>
        <strain evidence="16">PI 553951</strain>
    </source>
</reference>
<dbReference type="PANTHER" id="PTHR47470:SF1">
    <property type="entry name" value="FAD-DEPENDENT OXIDOREDUCTASE 2 FAD BINDING DOMAIN-CONTAINING PROTEIN"/>
    <property type="match status" value="1"/>
</dbReference>
<keyword evidence="8" id="KW-0753">Steroid metabolism</keyword>
<dbReference type="SUPFAM" id="SSF51905">
    <property type="entry name" value="FAD/NAD(P)-binding domain"/>
    <property type="match status" value="1"/>
</dbReference>
<evidence type="ECO:0000256" key="10">
    <source>
        <dbReference type="ARBA" id="ARBA00038856"/>
    </source>
</evidence>
<dbReference type="GO" id="GO:0004769">
    <property type="term" value="F:steroid Delta-isomerase activity"/>
    <property type="evidence" value="ECO:0007669"/>
    <property type="project" value="UniProtKB-EC"/>
</dbReference>
<organism evidence="16 17">
    <name type="scientific">Rubus argutus</name>
    <name type="common">Southern blackberry</name>
    <dbReference type="NCBI Taxonomy" id="59490"/>
    <lineage>
        <taxon>Eukaryota</taxon>
        <taxon>Viridiplantae</taxon>
        <taxon>Streptophyta</taxon>
        <taxon>Embryophyta</taxon>
        <taxon>Tracheophyta</taxon>
        <taxon>Spermatophyta</taxon>
        <taxon>Magnoliopsida</taxon>
        <taxon>eudicotyledons</taxon>
        <taxon>Gunneridae</taxon>
        <taxon>Pentapetalae</taxon>
        <taxon>rosids</taxon>
        <taxon>fabids</taxon>
        <taxon>Rosales</taxon>
        <taxon>Rosaceae</taxon>
        <taxon>Rosoideae</taxon>
        <taxon>Rosoideae incertae sedis</taxon>
        <taxon>Rubus</taxon>
    </lineage>
</organism>
<evidence type="ECO:0000256" key="9">
    <source>
        <dbReference type="ARBA" id="ARBA00023235"/>
    </source>
</evidence>
<feature type="domain" description="Glucose-methanol-choline oxidoreductase C-terminal" evidence="15">
    <location>
        <begin position="57"/>
        <end position="125"/>
    </location>
</feature>
<evidence type="ECO:0000256" key="7">
    <source>
        <dbReference type="ARBA" id="ARBA00023166"/>
    </source>
</evidence>
<dbReference type="EC" id="5.3.3.1" evidence="10"/>
<accession>A0AAW1WB85</accession>
<keyword evidence="4" id="KW-0274">FAD</keyword>
<dbReference type="EC" id="1.1.3.6" evidence="12"/>
<evidence type="ECO:0000256" key="13">
    <source>
        <dbReference type="ARBA" id="ARBA00049744"/>
    </source>
</evidence>
<keyword evidence="5" id="KW-0560">Oxidoreductase</keyword>
<evidence type="ECO:0000256" key="6">
    <source>
        <dbReference type="ARBA" id="ARBA00023098"/>
    </source>
</evidence>
<evidence type="ECO:0000313" key="16">
    <source>
        <dbReference type="EMBL" id="KAK9921333.1"/>
    </source>
</evidence>
<dbReference type="PANTHER" id="PTHR47470">
    <property type="entry name" value="CHOLESTEROL OXIDASE"/>
    <property type="match status" value="1"/>
</dbReference>
<dbReference type="InterPro" id="IPR036188">
    <property type="entry name" value="FAD/NAD-bd_sf"/>
</dbReference>
<comment type="caution">
    <text evidence="16">The sequence shown here is derived from an EMBL/GenBank/DDBJ whole genome shotgun (WGS) entry which is preliminary data.</text>
</comment>
<evidence type="ECO:0000256" key="11">
    <source>
        <dbReference type="ARBA" id="ARBA00049645"/>
    </source>
</evidence>
<dbReference type="Pfam" id="PF05199">
    <property type="entry name" value="GMC_oxred_C"/>
    <property type="match status" value="1"/>
</dbReference>
<dbReference type="AlphaFoldDB" id="A0AAW1WB85"/>
<evidence type="ECO:0000256" key="2">
    <source>
        <dbReference type="ARBA" id="ARBA00022548"/>
    </source>
</evidence>
<dbReference type="InterPro" id="IPR029058">
    <property type="entry name" value="AB_hydrolase_fold"/>
</dbReference>
<keyword evidence="7" id="KW-1207">Sterol metabolism</keyword>
<keyword evidence="9" id="KW-0413">Isomerase</keyword>
<proteinExistence type="predicted"/>